<comment type="caution">
    <text evidence="2">The sequence shown here is derived from an EMBL/GenBank/DDBJ whole genome shotgun (WGS) entry which is preliminary data.</text>
</comment>
<evidence type="ECO:0000313" key="2">
    <source>
        <dbReference type="EMBL" id="KAG8095430.1"/>
    </source>
</evidence>
<keyword evidence="3" id="KW-1185">Reference proteome</keyword>
<dbReference type="AlphaFoldDB" id="A0A8J5WPW6"/>
<evidence type="ECO:0000313" key="3">
    <source>
        <dbReference type="Proteomes" id="UP000729402"/>
    </source>
</evidence>
<proteinExistence type="predicted"/>
<feature type="region of interest" description="Disordered" evidence="1">
    <location>
        <begin position="179"/>
        <end position="223"/>
    </location>
</feature>
<feature type="region of interest" description="Disordered" evidence="1">
    <location>
        <begin position="123"/>
        <end position="148"/>
    </location>
</feature>
<dbReference type="Proteomes" id="UP000729402">
    <property type="component" value="Unassembled WGS sequence"/>
</dbReference>
<accession>A0A8J5WPW6</accession>
<protein>
    <submittedName>
        <fullName evidence="2">Uncharacterized protein</fullName>
    </submittedName>
</protein>
<organism evidence="2 3">
    <name type="scientific">Zizania palustris</name>
    <name type="common">Northern wild rice</name>
    <dbReference type="NCBI Taxonomy" id="103762"/>
    <lineage>
        <taxon>Eukaryota</taxon>
        <taxon>Viridiplantae</taxon>
        <taxon>Streptophyta</taxon>
        <taxon>Embryophyta</taxon>
        <taxon>Tracheophyta</taxon>
        <taxon>Spermatophyta</taxon>
        <taxon>Magnoliopsida</taxon>
        <taxon>Liliopsida</taxon>
        <taxon>Poales</taxon>
        <taxon>Poaceae</taxon>
        <taxon>BOP clade</taxon>
        <taxon>Oryzoideae</taxon>
        <taxon>Oryzeae</taxon>
        <taxon>Zizaniinae</taxon>
        <taxon>Zizania</taxon>
    </lineage>
</organism>
<feature type="compositionally biased region" description="Basic residues" evidence="1">
    <location>
        <begin position="188"/>
        <end position="209"/>
    </location>
</feature>
<reference evidence="2" key="1">
    <citation type="journal article" date="2021" name="bioRxiv">
        <title>Whole Genome Assembly and Annotation of Northern Wild Rice, Zizania palustris L., Supports a Whole Genome Duplication in the Zizania Genus.</title>
        <authorList>
            <person name="Haas M."/>
            <person name="Kono T."/>
            <person name="Macchietto M."/>
            <person name="Millas R."/>
            <person name="McGilp L."/>
            <person name="Shao M."/>
            <person name="Duquette J."/>
            <person name="Hirsch C.N."/>
            <person name="Kimball J."/>
        </authorList>
    </citation>
    <scope>NUCLEOTIDE SEQUENCE</scope>
    <source>
        <tissue evidence="2">Fresh leaf tissue</tissue>
    </source>
</reference>
<gene>
    <name evidence="2" type="ORF">GUJ93_ZPchr0012g20558</name>
</gene>
<name>A0A8J5WPW6_ZIZPA</name>
<sequence length="223" mass="24386">MLGVLSTRDEASAATGSEDVLDILELNMMHIDWVQRTLSLACNTKRESTIDSNILWSNDFRKALPQAFKASRNFAEGITEVTKVVETHQSTHQDALLHQPGAAVHGVGPVPVESIAWAQAAVGGPPLSSSARGRGKVTTTWKRRSGKRTEVVRRRRSGRWRGGGGRPLLLRLPHGAPWRVEAAGSRGGGRRRRAKARRGGGKARRRRRLGSVEVAAGKRRSVR</sequence>
<evidence type="ECO:0000256" key="1">
    <source>
        <dbReference type="SAM" id="MobiDB-lite"/>
    </source>
</evidence>
<reference evidence="2" key="2">
    <citation type="submission" date="2021-02" db="EMBL/GenBank/DDBJ databases">
        <authorList>
            <person name="Kimball J.A."/>
            <person name="Haas M.W."/>
            <person name="Macchietto M."/>
            <person name="Kono T."/>
            <person name="Duquette J."/>
            <person name="Shao M."/>
        </authorList>
    </citation>
    <scope>NUCLEOTIDE SEQUENCE</scope>
    <source>
        <tissue evidence="2">Fresh leaf tissue</tissue>
    </source>
</reference>
<dbReference type="EMBL" id="JAAALK010000080">
    <property type="protein sequence ID" value="KAG8095430.1"/>
    <property type="molecule type" value="Genomic_DNA"/>
</dbReference>